<evidence type="ECO:0000313" key="1">
    <source>
        <dbReference type="EMBL" id="TSB02373.1"/>
    </source>
</evidence>
<sequence>MCVKETLVLSPSFLILMESVASISLYSGPRPEETVTYKDWVTGCDNVRNCAAVALEVEPSGTDGRTDHLEIMIEQPLARHLGPSVVVKLPFSVAPHPHLRLFVDQNEVKIPTPVDQLIKIEGAAARKLIGQMLKGKWALLLDVEGKTVARASLSGLTASLLRVDEQQGKVGTPSALVRPGKRVPFDDLPGYSVSLTRPAKSLRPPAMLSATAIAGLRANDQCTTDIDAPATHQIVRLDSDNSMAIMPRRCGNGAYNLYSNILIINGFGEVRPATFDYDNGITGDGPSNVLVNVAWDDNKRVLEGFTRHRGIGDCGRVDRYIWSGTKFMLSEQLVMPECRMAFDRIRTWKVDVVDR</sequence>
<gene>
    <name evidence="1" type="ORF">FOM92_14855</name>
</gene>
<organism evidence="1 2">
    <name type="scientific">Sphingorhabdus contaminans</name>
    <dbReference type="NCBI Taxonomy" id="1343899"/>
    <lineage>
        <taxon>Bacteria</taxon>
        <taxon>Pseudomonadati</taxon>
        <taxon>Pseudomonadota</taxon>
        <taxon>Alphaproteobacteria</taxon>
        <taxon>Sphingomonadales</taxon>
        <taxon>Sphingomonadaceae</taxon>
        <taxon>Sphingorhabdus</taxon>
    </lineage>
</organism>
<dbReference type="EMBL" id="VKKU01000002">
    <property type="protein sequence ID" value="TSB02373.1"/>
    <property type="molecule type" value="Genomic_DNA"/>
</dbReference>
<dbReference type="Pfam" id="PF06674">
    <property type="entry name" value="DUF1176"/>
    <property type="match status" value="1"/>
</dbReference>
<dbReference type="InterPro" id="IPR009560">
    <property type="entry name" value="DUF1176"/>
</dbReference>
<comment type="caution">
    <text evidence="1">The sequence shown here is derived from an EMBL/GenBank/DDBJ whole genome shotgun (WGS) entry which is preliminary data.</text>
</comment>
<name>A0A553WCG5_9SPHN</name>
<evidence type="ECO:0000313" key="2">
    <source>
        <dbReference type="Proteomes" id="UP000320160"/>
    </source>
</evidence>
<reference evidence="1 2" key="1">
    <citation type="submission" date="2019-07" db="EMBL/GenBank/DDBJ databases">
        <authorList>
            <person name="Park M."/>
        </authorList>
    </citation>
    <scope>NUCLEOTIDE SEQUENCE [LARGE SCALE GENOMIC DNA]</scope>
    <source>
        <strain evidence="1 2">KCTC32445</strain>
    </source>
</reference>
<protein>
    <submittedName>
        <fullName evidence="1">DUF1176 domain-containing protein</fullName>
    </submittedName>
</protein>
<accession>A0A553WCG5</accession>
<dbReference type="OrthoDB" id="330924at2"/>
<dbReference type="Proteomes" id="UP000320160">
    <property type="component" value="Unassembled WGS sequence"/>
</dbReference>
<proteinExistence type="predicted"/>
<keyword evidence="2" id="KW-1185">Reference proteome</keyword>
<dbReference type="AlphaFoldDB" id="A0A553WCG5"/>